<evidence type="ECO:0000256" key="3">
    <source>
        <dbReference type="ARBA" id="ARBA00022679"/>
    </source>
</evidence>
<reference evidence="9" key="2">
    <citation type="journal article" date="2016" name="Int. J. Syst. Evol. Microbiol.">
        <title>Lawsonella clevelandensis gen. nov., sp. nov., a new member of the suborder Corynebacterineae isolated from human abscesses.</title>
        <authorList>
            <person name="Bell M.E."/>
            <person name="Bernard K.A."/>
            <person name="Harrington S.M."/>
            <person name="Patel N.B."/>
            <person name="Tucker T.A."/>
            <person name="Metcalfe M.G."/>
            <person name="McQuiston J.R."/>
        </authorList>
    </citation>
    <scope>NUCLEOTIDE SEQUENCE</scope>
    <source>
        <strain evidence="9">X1698</strain>
    </source>
</reference>
<dbReference type="RefSeq" id="WP_053962273.1">
    <property type="nucleotide sequence ID" value="NZ_CAMJVL010000012.1"/>
</dbReference>
<dbReference type="PANTHER" id="PTHR42971">
    <property type="entry name" value="TRNA (CYTIDINE(34)-2'-O)-METHYLTRANSFERASE"/>
    <property type="match status" value="1"/>
</dbReference>
<protein>
    <recommendedName>
        <fullName evidence="6">Putative tRNA (cytidine(34)-2'-O)-methyltransferase</fullName>
        <ecNumber evidence="6">2.1.1.207</ecNumber>
    </recommendedName>
    <alternativeName>
        <fullName evidence="6">tRNA (cytidine/uridine-2'-O-)-methyltransferase</fullName>
    </alternativeName>
</protein>
<dbReference type="OrthoDB" id="9789043at2"/>
<dbReference type="GO" id="GO:0003723">
    <property type="term" value="F:RNA binding"/>
    <property type="evidence" value="ECO:0007669"/>
    <property type="project" value="InterPro"/>
</dbReference>
<dbReference type="EC" id="2.1.1.207" evidence="6"/>
<dbReference type="Pfam" id="PF00588">
    <property type="entry name" value="SpoU_methylase"/>
    <property type="match status" value="1"/>
</dbReference>
<reference evidence="9 11" key="1">
    <citation type="journal article" date="2015" name="Genome Announc.">
        <title>Complete Genome Sequences for Two Strains of a Novel Fastidious, Partially Acid-Fast, Gram-Positive Corynebacterineae Bacterium, Derived from Human Clinical Samples.</title>
        <authorList>
            <person name="Nicholson A.C."/>
            <person name="Bell M."/>
            <person name="Humrighouse B.W."/>
            <person name="McQuiston J.R."/>
        </authorList>
    </citation>
    <scope>NUCLEOTIDE SEQUENCE [LARGE SCALE GENOMIC DNA]</scope>
    <source>
        <strain evidence="9 11">X1698</strain>
    </source>
</reference>
<evidence type="ECO:0000256" key="1">
    <source>
        <dbReference type="ARBA" id="ARBA00022490"/>
    </source>
</evidence>
<dbReference type="PATRIC" id="fig|1528099.3.peg.1233"/>
<dbReference type="GO" id="GO:0002130">
    <property type="term" value="P:wobble position ribose methylation"/>
    <property type="evidence" value="ECO:0007669"/>
    <property type="project" value="TreeGrafter"/>
</dbReference>
<dbReference type="GeneID" id="84895141"/>
<dbReference type="GO" id="GO:0008757">
    <property type="term" value="F:S-adenosylmethionine-dependent methyltransferase activity"/>
    <property type="evidence" value="ECO:0007669"/>
    <property type="project" value="UniProtKB-UniRule"/>
</dbReference>
<dbReference type="Proteomes" id="UP000324288">
    <property type="component" value="Chromosome"/>
</dbReference>
<dbReference type="STRING" id="1528099.AL705_06250"/>
<evidence type="ECO:0000256" key="5">
    <source>
        <dbReference type="ARBA" id="ARBA00022694"/>
    </source>
</evidence>
<accession>A0A0M4MCJ5</accession>
<evidence type="ECO:0000313" key="10">
    <source>
        <dbReference type="EMBL" id="VHO01208.1"/>
    </source>
</evidence>
<feature type="domain" description="tRNA/rRNA methyltransferase SpoU type" evidence="8">
    <location>
        <begin position="6"/>
        <end position="163"/>
    </location>
</feature>
<dbReference type="InterPro" id="IPR029026">
    <property type="entry name" value="tRNA_m1G_MTases_N"/>
</dbReference>
<dbReference type="Proteomes" id="UP000068137">
    <property type="component" value="Chromosome"/>
</dbReference>
<keyword evidence="3 6" id="KW-0808">Transferase</keyword>
<name>A0A0M4MCJ5_9ACTN</name>
<comment type="similarity">
    <text evidence="6">Belongs to the class IV-like SAM-binding methyltransferase superfamily. RNA methyltransferase TrmH family. TrmL subfamily.</text>
</comment>
<dbReference type="KEGG" id="cbq:AL705_06250"/>
<gene>
    <name evidence="10" type="primary">trmL</name>
    <name evidence="9" type="ORF">AL705_06250</name>
    <name evidence="10" type="ORF">LC603019_01237</name>
</gene>
<dbReference type="HAMAP" id="MF_01885">
    <property type="entry name" value="tRNA_methyltr_TrmL"/>
    <property type="match status" value="1"/>
</dbReference>
<keyword evidence="5 6" id="KW-0819">tRNA processing</keyword>
<keyword evidence="2 6" id="KW-0489">Methyltransferase</keyword>
<dbReference type="GO" id="GO:0008175">
    <property type="term" value="F:tRNA methyltransferase activity"/>
    <property type="evidence" value="ECO:0007669"/>
    <property type="project" value="UniProtKB-UniRule"/>
</dbReference>
<dbReference type="GO" id="GO:0005737">
    <property type="term" value="C:cytoplasm"/>
    <property type="evidence" value="ECO:0007669"/>
    <property type="project" value="UniProtKB-SubCell"/>
</dbReference>
<dbReference type="InterPro" id="IPR016914">
    <property type="entry name" value="TrmL"/>
</dbReference>
<dbReference type="PANTHER" id="PTHR42971:SF1">
    <property type="entry name" value="TRNA (CYTIDINE(34)-2'-O)-METHYLTRANSFERASE"/>
    <property type="match status" value="1"/>
</dbReference>
<proteinExistence type="inferred from homology"/>
<keyword evidence="1 6" id="KW-0963">Cytoplasm</keyword>
<dbReference type="SUPFAM" id="SSF75217">
    <property type="entry name" value="alpha/beta knot"/>
    <property type="match status" value="1"/>
</dbReference>
<evidence type="ECO:0000313" key="12">
    <source>
        <dbReference type="Proteomes" id="UP000324288"/>
    </source>
</evidence>
<comment type="function">
    <text evidence="6">Could methylate the ribose at the nucleotide 34 wobble position in tRNA.</text>
</comment>
<dbReference type="EMBL" id="LR584267">
    <property type="protein sequence ID" value="VHO01208.1"/>
    <property type="molecule type" value="Genomic_DNA"/>
</dbReference>
<dbReference type="InterPro" id="IPR029028">
    <property type="entry name" value="Alpha/beta_knot_MTases"/>
</dbReference>
<keyword evidence="4 6" id="KW-0949">S-adenosyl-L-methionine</keyword>
<evidence type="ECO:0000256" key="7">
    <source>
        <dbReference type="PIRSR" id="PIRSR029256-1"/>
    </source>
</evidence>
<evidence type="ECO:0000256" key="6">
    <source>
        <dbReference type="HAMAP-Rule" id="MF_01885"/>
    </source>
</evidence>
<feature type="binding site" evidence="6 7">
    <location>
        <position position="152"/>
    </location>
    <ligand>
        <name>S-adenosyl-L-methionine</name>
        <dbReference type="ChEBI" id="CHEBI:59789"/>
    </ligand>
</feature>
<organism evidence="9 11">
    <name type="scientific">Lawsonella clevelandensis</name>
    <dbReference type="NCBI Taxonomy" id="1528099"/>
    <lineage>
        <taxon>Bacteria</taxon>
        <taxon>Bacillati</taxon>
        <taxon>Actinomycetota</taxon>
        <taxon>Actinomycetes</taxon>
        <taxon>Mycobacteriales</taxon>
        <taxon>Lawsonellaceae</taxon>
        <taxon>Lawsonella</taxon>
    </lineage>
</organism>
<dbReference type="EMBL" id="CP012390">
    <property type="protein sequence ID" value="ALE19233.1"/>
    <property type="molecule type" value="Genomic_DNA"/>
</dbReference>
<evidence type="ECO:0000259" key="8">
    <source>
        <dbReference type="Pfam" id="PF00588"/>
    </source>
</evidence>
<comment type="caution">
    <text evidence="6">Lacks conserved residue(s) required for the propagation of feature annotation.</text>
</comment>
<dbReference type="AlphaFoldDB" id="A0A0M4MCJ5"/>
<comment type="subcellular location">
    <subcellularLocation>
        <location evidence="6">Cytoplasm</location>
    </subcellularLocation>
</comment>
<sequence>MPGANIRILFARPCIPPNTGNAIRTSAVTGCELHLAGPLGFDLSDKHLHRAGLDYHDMAHVVLHQSLDTALAALTSGPHSPAAEAMPATASRTPGRVFAFSARGTRHFGGIDYRPGDILLFGPEPTGLTDAELADPRITEVVRVPMLPGRRSMNLANTAAIAVFEAWRQMGFVDGV</sequence>
<evidence type="ECO:0000313" key="11">
    <source>
        <dbReference type="Proteomes" id="UP000068137"/>
    </source>
</evidence>
<dbReference type="PIRSF" id="PIRSF029256">
    <property type="entry name" value="SpoU_TrmH_prd"/>
    <property type="match status" value="1"/>
</dbReference>
<comment type="catalytic activity">
    <reaction evidence="6">
        <text>cytidine(34) in tRNA + S-adenosyl-L-methionine = 2'-O-methylcytidine(34) in tRNA + S-adenosyl-L-homocysteine + H(+)</text>
        <dbReference type="Rhea" id="RHEA:43084"/>
        <dbReference type="Rhea" id="RHEA-COMP:10331"/>
        <dbReference type="Rhea" id="RHEA-COMP:10332"/>
        <dbReference type="ChEBI" id="CHEBI:15378"/>
        <dbReference type="ChEBI" id="CHEBI:57856"/>
        <dbReference type="ChEBI" id="CHEBI:59789"/>
        <dbReference type="ChEBI" id="CHEBI:74495"/>
        <dbReference type="ChEBI" id="CHEBI:82748"/>
        <dbReference type="EC" id="2.1.1.207"/>
    </reaction>
</comment>
<keyword evidence="12" id="KW-1185">Reference proteome</keyword>
<feature type="binding site" evidence="6 7">
    <location>
        <position position="122"/>
    </location>
    <ligand>
        <name>S-adenosyl-L-methionine</name>
        <dbReference type="ChEBI" id="CHEBI:59789"/>
    </ligand>
</feature>
<dbReference type="InterPro" id="IPR001537">
    <property type="entry name" value="SpoU_MeTrfase"/>
</dbReference>
<evidence type="ECO:0000313" key="9">
    <source>
        <dbReference type="EMBL" id="ALE19233.1"/>
    </source>
</evidence>
<dbReference type="Gene3D" id="3.40.1280.10">
    <property type="match status" value="1"/>
</dbReference>
<comment type="catalytic activity">
    <reaction evidence="6">
        <text>5-carboxymethylaminomethyluridine(34) in tRNA(Leu) + S-adenosyl-L-methionine = 5-carboxymethylaminomethyl-2'-O-methyluridine(34) in tRNA(Leu) + S-adenosyl-L-homocysteine + H(+)</text>
        <dbReference type="Rhea" id="RHEA:43088"/>
        <dbReference type="Rhea" id="RHEA-COMP:10333"/>
        <dbReference type="Rhea" id="RHEA-COMP:10334"/>
        <dbReference type="ChEBI" id="CHEBI:15378"/>
        <dbReference type="ChEBI" id="CHEBI:57856"/>
        <dbReference type="ChEBI" id="CHEBI:59789"/>
        <dbReference type="ChEBI" id="CHEBI:74508"/>
        <dbReference type="ChEBI" id="CHEBI:74511"/>
        <dbReference type="EC" id="2.1.1.207"/>
    </reaction>
</comment>
<feature type="binding site" evidence="6 7">
    <location>
        <position position="144"/>
    </location>
    <ligand>
        <name>S-adenosyl-L-methionine</name>
        <dbReference type="ChEBI" id="CHEBI:59789"/>
    </ligand>
</feature>
<evidence type="ECO:0000256" key="2">
    <source>
        <dbReference type="ARBA" id="ARBA00022603"/>
    </source>
</evidence>
<reference evidence="10 12" key="3">
    <citation type="submission" date="2019-04" db="EMBL/GenBank/DDBJ databases">
        <authorList>
            <person name="Seth-Smith MB H."/>
            <person name="Seth-Smith H."/>
        </authorList>
    </citation>
    <scope>NUCLEOTIDE SEQUENCE [LARGE SCALE GENOMIC DNA]</scope>
    <source>
        <strain evidence="10">USB-603019</strain>
    </source>
</reference>
<evidence type="ECO:0000256" key="4">
    <source>
        <dbReference type="ARBA" id="ARBA00022691"/>
    </source>
</evidence>